<organism evidence="4 5">
    <name type="scientific">Candidatus Daviesbacteria bacterium RIFCSPHIGHO2_02_FULL_36_13</name>
    <dbReference type="NCBI Taxonomy" id="1797768"/>
    <lineage>
        <taxon>Bacteria</taxon>
        <taxon>Candidatus Daviesiibacteriota</taxon>
    </lineage>
</organism>
<dbReference type="GO" id="GO:0019305">
    <property type="term" value="P:dTDP-rhamnose biosynthetic process"/>
    <property type="evidence" value="ECO:0007669"/>
    <property type="project" value="UniProtKB-UniRule"/>
</dbReference>
<dbReference type="InterPro" id="IPR014710">
    <property type="entry name" value="RmlC-like_jellyroll"/>
</dbReference>
<dbReference type="EC" id="5.1.3.13" evidence="3"/>
<keyword evidence="3" id="KW-0413">Isomerase</keyword>
<dbReference type="STRING" id="1797768.A3C59_00505"/>
<comment type="similarity">
    <text evidence="3">Belongs to the dTDP-4-dehydrorhamnose 3,5-epimerase family.</text>
</comment>
<evidence type="ECO:0000313" key="5">
    <source>
        <dbReference type="Proteomes" id="UP000176902"/>
    </source>
</evidence>
<comment type="function">
    <text evidence="3">Catalyzes the epimerization of the C3' and C5'positions of dTDP-6-deoxy-D-xylo-4-hexulose, forming dTDP-6-deoxy-L-lyxo-4-hexulose.</text>
</comment>
<dbReference type="AlphaFoldDB" id="A0A1F5JP54"/>
<protein>
    <recommendedName>
        <fullName evidence="3">dTDP-4-dehydrorhamnose 3,5-epimerase</fullName>
        <ecNumber evidence="3">5.1.3.13</ecNumber>
    </recommendedName>
    <alternativeName>
        <fullName evidence="3">Thymidine diphospho-4-keto-rhamnose 3,5-epimerase</fullName>
    </alternativeName>
</protein>
<dbReference type="SUPFAM" id="SSF51182">
    <property type="entry name" value="RmlC-like cupins"/>
    <property type="match status" value="1"/>
</dbReference>
<dbReference type="Proteomes" id="UP000176902">
    <property type="component" value="Unassembled WGS sequence"/>
</dbReference>
<gene>
    <name evidence="4" type="ORF">A3C59_00505</name>
</gene>
<feature type="site" description="Participates in a stacking interaction with the thymidine ring of dTDP-4-oxo-6-deoxyglucose" evidence="2">
    <location>
        <position position="138"/>
    </location>
</feature>
<dbReference type="Gene3D" id="2.60.120.10">
    <property type="entry name" value="Jelly Rolls"/>
    <property type="match status" value="1"/>
</dbReference>
<accession>A0A1F5JP54</accession>
<evidence type="ECO:0000256" key="2">
    <source>
        <dbReference type="PIRSR" id="PIRSR600888-3"/>
    </source>
</evidence>
<dbReference type="EMBL" id="MFCV01000047">
    <property type="protein sequence ID" value="OGE30451.1"/>
    <property type="molecule type" value="Genomic_DNA"/>
</dbReference>
<feature type="active site" description="Proton acceptor" evidence="1">
    <location>
        <position position="62"/>
    </location>
</feature>
<sequence length="187" mass="22032">MIAKEEKIKGLFEIQLEPKIDPRGFFMRTFDDKIFKKLGLKTKWVQESHSLSKKKGTIRGFHFQYPPYAETKLIRVLQGEVLFTILDLRSKSKTFGQWVQIVLSDKKDSLLYIPKGIGSCLCTLTNNCHVLYKMDEYFTPESYDNIIWNDPDLKIPWPVKNPSFISERDLEAQSFKQFLKKQKFKIK</sequence>
<dbReference type="GO" id="GO:0008830">
    <property type="term" value="F:dTDP-4-dehydrorhamnose 3,5-epimerase activity"/>
    <property type="evidence" value="ECO:0007669"/>
    <property type="project" value="UniProtKB-UniRule"/>
</dbReference>
<comment type="pathway">
    <text evidence="3">Carbohydrate biosynthesis; dTDP-L-rhamnose biosynthesis.</text>
</comment>
<name>A0A1F5JP54_9BACT</name>
<dbReference type="PANTHER" id="PTHR21047:SF2">
    <property type="entry name" value="THYMIDINE DIPHOSPHO-4-KETO-RHAMNOSE 3,5-EPIMERASE"/>
    <property type="match status" value="1"/>
</dbReference>
<dbReference type="InterPro" id="IPR011051">
    <property type="entry name" value="RmlC_Cupin_sf"/>
</dbReference>
<feature type="active site" description="Proton donor" evidence="1">
    <location>
        <position position="132"/>
    </location>
</feature>
<evidence type="ECO:0000313" key="4">
    <source>
        <dbReference type="EMBL" id="OGE30451.1"/>
    </source>
</evidence>
<dbReference type="InterPro" id="IPR000888">
    <property type="entry name" value="RmlC-like"/>
</dbReference>
<comment type="caution">
    <text evidence="4">The sequence shown here is derived from an EMBL/GenBank/DDBJ whole genome shotgun (WGS) entry which is preliminary data.</text>
</comment>
<comment type="catalytic activity">
    <reaction evidence="3">
        <text>dTDP-4-dehydro-6-deoxy-alpha-D-glucose = dTDP-4-dehydro-beta-L-rhamnose</text>
        <dbReference type="Rhea" id="RHEA:16969"/>
        <dbReference type="ChEBI" id="CHEBI:57649"/>
        <dbReference type="ChEBI" id="CHEBI:62830"/>
        <dbReference type="EC" id="5.1.3.13"/>
    </reaction>
</comment>
<dbReference type="CDD" id="cd00438">
    <property type="entry name" value="cupin_RmlC"/>
    <property type="match status" value="1"/>
</dbReference>
<reference evidence="4 5" key="1">
    <citation type="journal article" date="2016" name="Nat. Commun.">
        <title>Thousands of microbial genomes shed light on interconnected biogeochemical processes in an aquifer system.</title>
        <authorList>
            <person name="Anantharaman K."/>
            <person name="Brown C.T."/>
            <person name="Hug L.A."/>
            <person name="Sharon I."/>
            <person name="Castelle C.J."/>
            <person name="Probst A.J."/>
            <person name="Thomas B.C."/>
            <person name="Singh A."/>
            <person name="Wilkins M.J."/>
            <person name="Karaoz U."/>
            <person name="Brodie E.L."/>
            <person name="Williams K.H."/>
            <person name="Hubbard S.S."/>
            <person name="Banfield J.F."/>
        </authorList>
    </citation>
    <scope>NUCLEOTIDE SEQUENCE [LARGE SCALE GENOMIC DNA]</scope>
</reference>
<comment type="subunit">
    <text evidence="3">Homodimer.</text>
</comment>
<dbReference type="GO" id="GO:0005829">
    <property type="term" value="C:cytosol"/>
    <property type="evidence" value="ECO:0007669"/>
    <property type="project" value="TreeGrafter"/>
</dbReference>
<dbReference type="Pfam" id="PF00908">
    <property type="entry name" value="dTDP_sugar_isom"/>
    <property type="match status" value="1"/>
</dbReference>
<dbReference type="NCBIfam" id="TIGR01221">
    <property type="entry name" value="rmlC"/>
    <property type="match status" value="1"/>
</dbReference>
<evidence type="ECO:0000256" key="1">
    <source>
        <dbReference type="PIRSR" id="PIRSR600888-1"/>
    </source>
</evidence>
<evidence type="ECO:0000256" key="3">
    <source>
        <dbReference type="RuleBase" id="RU364069"/>
    </source>
</evidence>
<proteinExistence type="inferred from homology"/>
<dbReference type="UniPathway" id="UPA00124"/>
<dbReference type="PANTHER" id="PTHR21047">
    <property type="entry name" value="DTDP-6-DEOXY-D-GLUCOSE-3,5 EPIMERASE"/>
    <property type="match status" value="1"/>
</dbReference>
<dbReference type="GO" id="GO:0000271">
    <property type="term" value="P:polysaccharide biosynthetic process"/>
    <property type="evidence" value="ECO:0007669"/>
    <property type="project" value="TreeGrafter"/>
</dbReference>